<accession>A0A804PYL6</accession>
<dbReference type="EnsemblPlants" id="Zm00001eb282490_T001">
    <property type="protein sequence ID" value="Zm00001eb282490_P001"/>
    <property type="gene ID" value="Zm00001eb282490"/>
</dbReference>
<evidence type="ECO:0000313" key="2">
    <source>
        <dbReference type="EnsemblPlants" id="Zm00001eb282490_P001"/>
    </source>
</evidence>
<reference evidence="2" key="2">
    <citation type="submission" date="2019-07" db="EMBL/GenBank/DDBJ databases">
        <authorList>
            <person name="Seetharam A."/>
            <person name="Woodhouse M."/>
            <person name="Cannon E."/>
        </authorList>
    </citation>
    <scope>NUCLEOTIDE SEQUENCE [LARGE SCALE GENOMIC DNA]</scope>
    <source>
        <strain evidence="2">cv. B73</strain>
    </source>
</reference>
<proteinExistence type="predicted"/>
<protein>
    <submittedName>
        <fullName evidence="2">Uncharacterized protein</fullName>
    </submittedName>
</protein>
<feature type="region of interest" description="Disordered" evidence="1">
    <location>
        <begin position="1"/>
        <end position="61"/>
    </location>
</feature>
<reference evidence="3" key="1">
    <citation type="journal article" date="2009" name="Science">
        <title>The B73 maize genome: complexity, diversity, and dynamics.</title>
        <authorList>
            <person name="Schnable P.S."/>
            <person name="Ware D."/>
            <person name="Fulton R.S."/>
            <person name="Stein J.C."/>
            <person name="Wei F."/>
            <person name="Pasternak S."/>
            <person name="Liang C."/>
            <person name="Zhang J."/>
            <person name="Fulton L."/>
            <person name="Graves T.A."/>
            <person name="Minx P."/>
            <person name="Reily A.D."/>
            <person name="Courtney L."/>
            <person name="Kruchowski S.S."/>
            <person name="Tomlinson C."/>
            <person name="Strong C."/>
            <person name="Delehaunty K."/>
            <person name="Fronick C."/>
            <person name="Courtney B."/>
            <person name="Rock S.M."/>
            <person name="Belter E."/>
            <person name="Du F."/>
            <person name="Kim K."/>
            <person name="Abbott R.M."/>
            <person name="Cotton M."/>
            <person name="Levy A."/>
            <person name="Marchetto P."/>
            <person name="Ochoa K."/>
            <person name="Jackson S.M."/>
            <person name="Gillam B."/>
            <person name="Chen W."/>
            <person name="Yan L."/>
            <person name="Higginbotham J."/>
            <person name="Cardenas M."/>
            <person name="Waligorski J."/>
            <person name="Applebaum E."/>
            <person name="Phelps L."/>
            <person name="Falcone J."/>
            <person name="Kanchi K."/>
            <person name="Thane T."/>
            <person name="Scimone A."/>
            <person name="Thane N."/>
            <person name="Henke J."/>
            <person name="Wang T."/>
            <person name="Ruppert J."/>
            <person name="Shah N."/>
            <person name="Rotter K."/>
            <person name="Hodges J."/>
            <person name="Ingenthron E."/>
            <person name="Cordes M."/>
            <person name="Kohlberg S."/>
            <person name="Sgro J."/>
            <person name="Delgado B."/>
            <person name="Mead K."/>
            <person name="Chinwalla A."/>
            <person name="Leonard S."/>
            <person name="Crouse K."/>
            <person name="Collura K."/>
            <person name="Kudrna D."/>
            <person name="Currie J."/>
            <person name="He R."/>
            <person name="Angelova A."/>
            <person name="Rajasekar S."/>
            <person name="Mueller T."/>
            <person name="Lomeli R."/>
            <person name="Scara G."/>
            <person name="Ko A."/>
            <person name="Delaney K."/>
            <person name="Wissotski M."/>
            <person name="Lopez G."/>
            <person name="Campos D."/>
            <person name="Braidotti M."/>
            <person name="Ashley E."/>
            <person name="Golser W."/>
            <person name="Kim H."/>
            <person name="Lee S."/>
            <person name="Lin J."/>
            <person name="Dujmic Z."/>
            <person name="Kim W."/>
            <person name="Talag J."/>
            <person name="Zuccolo A."/>
            <person name="Fan C."/>
            <person name="Sebastian A."/>
            <person name="Kramer M."/>
            <person name="Spiegel L."/>
            <person name="Nascimento L."/>
            <person name="Zutavern T."/>
            <person name="Miller B."/>
            <person name="Ambroise C."/>
            <person name="Muller S."/>
            <person name="Spooner W."/>
            <person name="Narechania A."/>
            <person name="Ren L."/>
            <person name="Wei S."/>
            <person name="Kumari S."/>
            <person name="Faga B."/>
            <person name="Levy M.J."/>
            <person name="McMahan L."/>
            <person name="Van Buren P."/>
            <person name="Vaughn M.W."/>
            <person name="Ying K."/>
            <person name="Yeh C.-T."/>
            <person name="Emrich S.J."/>
            <person name="Jia Y."/>
            <person name="Kalyanaraman A."/>
            <person name="Hsia A.-P."/>
            <person name="Barbazuk W.B."/>
            <person name="Baucom R.S."/>
            <person name="Brutnell T.P."/>
            <person name="Carpita N.C."/>
            <person name="Chaparro C."/>
            <person name="Chia J.-M."/>
            <person name="Deragon J.-M."/>
            <person name="Estill J.C."/>
            <person name="Fu Y."/>
            <person name="Jeddeloh J.A."/>
            <person name="Han Y."/>
            <person name="Lee H."/>
            <person name="Li P."/>
            <person name="Lisch D.R."/>
            <person name="Liu S."/>
            <person name="Liu Z."/>
            <person name="Nagel D.H."/>
            <person name="McCann M.C."/>
            <person name="SanMiguel P."/>
            <person name="Myers A.M."/>
            <person name="Nettleton D."/>
            <person name="Nguyen J."/>
            <person name="Penning B.W."/>
            <person name="Ponnala L."/>
            <person name="Schneider K.L."/>
            <person name="Schwartz D.C."/>
            <person name="Sharma A."/>
            <person name="Soderlund C."/>
            <person name="Springer N.M."/>
            <person name="Sun Q."/>
            <person name="Wang H."/>
            <person name="Waterman M."/>
            <person name="Westerman R."/>
            <person name="Wolfgruber T.K."/>
            <person name="Yang L."/>
            <person name="Yu Y."/>
            <person name="Zhang L."/>
            <person name="Zhou S."/>
            <person name="Zhu Q."/>
            <person name="Bennetzen J.L."/>
            <person name="Dawe R.K."/>
            <person name="Jiang J."/>
            <person name="Jiang N."/>
            <person name="Presting G.G."/>
            <person name="Wessler S.R."/>
            <person name="Aluru S."/>
            <person name="Martienssen R.A."/>
            <person name="Clifton S.W."/>
            <person name="McCombie W.R."/>
            <person name="Wing R.A."/>
            <person name="Wilson R.K."/>
        </authorList>
    </citation>
    <scope>NUCLEOTIDE SEQUENCE [LARGE SCALE GENOMIC DNA]</scope>
    <source>
        <strain evidence="3">cv. B73</strain>
    </source>
</reference>
<evidence type="ECO:0000256" key="1">
    <source>
        <dbReference type="SAM" id="MobiDB-lite"/>
    </source>
</evidence>
<name>A0A804PYL6_MAIZE</name>
<dbReference type="Proteomes" id="UP000007305">
    <property type="component" value="Chromosome 6"/>
</dbReference>
<sequence>MSDQRPLPSSDPVHRPPRILAGRCSPAAGSRSAARAPRERRLAASRWRRTTSPRPCGTTHVSGTCCSDAVSRVPRTASPTCDLWRRGPPRWGRRQLQVRHQPATHLGSRIFCHQSARAAGGSRAGDGAVLVLLPVPKAALLGSPPTDQLVPRPQLLLQSVPILIVEDLLCLLWCLESAFRERPLPQAKKSWGSEIASSGGRSSSDVSTPYATTFCASTPDATIDKLRSRCFSFLYWRLLIN</sequence>
<evidence type="ECO:0000313" key="3">
    <source>
        <dbReference type="Proteomes" id="UP000007305"/>
    </source>
</evidence>
<dbReference type="Gramene" id="Zm00001eb282490_T001">
    <property type="protein sequence ID" value="Zm00001eb282490_P001"/>
    <property type="gene ID" value="Zm00001eb282490"/>
</dbReference>
<feature type="compositionally biased region" description="Low complexity" evidence="1">
    <location>
        <begin position="21"/>
        <end position="35"/>
    </location>
</feature>
<dbReference type="InParanoid" id="A0A804PYL6"/>
<dbReference type="AlphaFoldDB" id="A0A804PYL6"/>
<organism evidence="2 3">
    <name type="scientific">Zea mays</name>
    <name type="common">Maize</name>
    <dbReference type="NCBI Taxonomy" id="4577"/>
    <lineage>
        <taxon>Eukaryota</taxon>
        <taxon>Viridiplantae</taxon>
        <taxon>Streptophyta</taxon>
        <taxon>Embryophyta</taxon>
        <taxon>Tracheophyta</taxon>
        <taxon>Spermatophyta</taxon>
        <taxon>Magnoliopsida</taxon>
        <taxon>Liliopsida</taxon>
        <taxon>Poales</taxon>
        <taxon>Poaceae</taxon>
        <taxon>PACMAD clade</taxon>
        <taxon>Panicoideae</taxon>
        <taxon>Andropogonodae</taxon>
        <taxon>Andropogoneae</taxon>
        <taxon>Tripsacinae</taxon>
        <taxon>Zea</taxon>
    </lineage>
</organism>
<keyword evidence="3" id="KW-1185">Reference proteome</keyword>
<reference evidence="2" key="3">
    <citation type="submission" date="2021-05" db="UniProtKB">
        <authorList>
            <consortium name="EnsemblPlants"/>
        </authorList>
    </citation>
    <scope>IDENTIFICATION</scope>
    <source>
        <strain evidence="2">cv. B73</strain>
    </source>
</reference>